<dbReference type="PANTHER" id="PTHR48081">
    <property type="entry name" value="AB HYDROLASE SUPERFAMILY PROTEIN C4A8.06C"/>
    <property type="match status" value="1"/>
</dbReference>
<dbReference type="InterPro" id="IPR050300">
    <property type="entry name" value="GDXG_lipolytic_enzyme"/>
</dbReference>
<evidence type="ECO:0000259" key="2">
    <source>
        <dbReference type="Pfam" id="PF20434"/>
    </source>
</evidence>
<reference evidence="3 4" key="1">
    <citation type="journal article" date="2018" name="Front. Microbiol.">
        <title>Prospects for Fungal Bioremediation of Acidic Radioactive Waste Sites: Characterization and Genome Sequence of Rhodotorula taiwanensis MD1149.</title>
        <authorList>
            <person name="Tkavc R."/>
            <person name="Matrosova V.Y."/>
            <person name="Grichenko O.E."/>
            <person name="Gostincar C."/>
            <person name="Volpe R.P."/>
            <person name="Klimenkova P."/>
            <person name="Gaidamakova E.K."/>
            <person name="Zhou C.E."/>
            <person name="Stewart B.J."/>
            <person name="Lyman M.G."/>
            <person name="Malfatti S.A."/>
            <person name="Rubinfeld B."/>
            <person name="Courtot M."/>
            <person name="Singh J."/>
            <person name="Dalgard C.L."/>
            <person name="Hamilton T."/>
            <person name="Frey K.G."/>
            <person name="Gunde-Cimerman N."/>
            <person name="Dugan L."/>
            <person name="Daly M.J."/>
        </authorList>
    </citation>
    <scope>NUCLEOTIDE SEQUENCE [LARGE SCALE GENOMIC DNA]</scope>
    <source>
        <strain evidence="3 4">MD1149</strain>
    </source>
</reference>
<keyword evidence="4" id="KW-1185">Reference proteome</keyword>
<dbReference type="Gene3D" id="3.40.50.1820">
    <property type="entry name" value="alpha/beta hydrolase"/>
    <property type="match status" value="1"/>
</dbReference>
<sequence>MTQVSTTFTFKNVSGVDYHGDCYLPREGGSSKKVPILLYWHGGGLTSGTREWDGLVPSWLFEPVIEAGIAVISLEYTLLGPHSAHSIIDDIRDTFRFIRTELQEILPKDAPPLDTDRIAVSGSSAGGYVAYAAAAALPGAIKAVISIYGAGGDMLSDWYLQEKKEPFLPGIPLLNEFAPYQAILRQPVATTPPTVSFPLGNFEPRNLLLFYMLQTGTLLDTLSGKESVSSALRNVPHQDRADLVRQHAPELAAVLPTLWITEQYPPTVILHGTADSLVKLEESRAITEQMRTVGVDVTLHEVEGGVHGFDTPEGWRGGPGGQDAELTRKKDEVLRSVLPWLLARI</sequence>
<evidence type="ECO:0000313" key="4">
    <source>
        <dbReference type="Proteomes" id="UP000237144"/>
    </source>
</evidence>
<dbReference type="GO" id="GO:0016787">
    <property type="term" value="F:hydrolase activity"/>
    <property type="evidence" value="ECO:0007669"/>
    <property type="project" value="UniProtKB-KW"/>
</dbReference>
<name>A0A2S5B3T3_9BASI</name>
<dbReference type="InterPro" id="IPR029058">
    <property type="entry name" value="AB_hydrolase_fold"/>
</dbReference>
<comment type="caution">
    <text evidence="3">The sequence shown here is derived from an EMBL/GenBank/DDBJ whole genome shotgun (WGS) entry which is preliminary data.</text>
</comment>
<dbReference type="AlphaFoldDB" id="A0A2S5B3T3"/>
<dbReference type="OrthoDB" id="19653at2759"/>
<accession>A0A2S5B3T3</accession>
<dbReference type="Pfam" id="PF20434">
    <property type="entry name" value="BD-FAE"/>
    <property type="match status" value="1"/>
</dbReference>
<dbReference type="SUPFAM" id="SSF53474">
    <property type="entry name" value="alpha/beta-Hydrolases"/>
    <property type="match status" value="1"/>
</dbReference>
<protein>
    <recommendedName>
        <fullName evidence="2">BD-FAE-like domain-containing protein</fullName>
    </recommendedName>
</protein>
<feature type="domain" description="BD-FAE-like" evidence="2">
    <location>
        <begin position="21"/>
        <end position="134"/>
    </location>
</feature>
<dbReference type="EMBL" id="PJQD01000085">
    <property type="protein sequence ID" value="POY71439.1"/>
    <property type="molecule type" value="Genomic_DNA"/>
</dbReference>
<evidence type="ECO:0000313" key="3">
    <source>
        <dbReference type="EMBL" id="POY71439.1"/>
    </source>
</evidence>
<proteinExistence type="predicted"/>
<dbReference type="STRING" id="741276.A0A2S5B3T3"/>
<keyword evidence="1" id="KW-0378">Hydrolase</keyword>
<evidence type="ECO:0000256" key="1">
    <source>
        <dbReference type="ARBA" id="ARBA00022801"/>
    </source>
</evidence>
<gene>
    <name evidence="3" type="ORF">BMF94_5752</name>
</gene>
<organism evidence="3 4">
    <name type="scientific">Rhodotorula taiwanensis</name>
    <dbReference type="NCBI Taxonomy" id="741276"/>
    <lineage>
        <taxon>Eukaryota</taxon>
        <taxon>Fungi</taxon>
        <taxon>Dikarya</taxon>
        <taxon>Basidiomycota</taxon>
        <taxon>Pucciniomycotina</taxon>
        <taxon>Microbotryomycetes</taxon>
        <taxon>Sporidiobolales</taxon>
        <taxon>Sporidiobolaceae</taxon>
        <taxon>Rhodotorula</taxon>
    </lineage>
</organism>
<dbReference type="PANTHER" id="PTHR48081:SF3">
    <property type="entry name" value="ALPHA_BETA HYDROLASE FOLD-3 DOMAIN-CONTAINING PROTEIN"/>
    <property type="match status" value="1"/>
</dbReference>
<dbReference type="Proteomes" id="UP000237144">
    <property type="component" value="Unassembled WGS sequence"/>
</dbReference>
<dbReference type="InterPro" id="IPR049492">
    <property type="entry name" value="BD-FAE-like_dom"/>
</dbReference>